<evidence type="ECO:0000313" key="5">
    <source>
        <dbReference type="EMBL" id="KAG0495346.1"/>
    </source>
</evidence>
<feature type="transmembrane region" description="Helical" evidence="4">
    <location>
        <begin position="608"/>
        <end position="627"/>
    </location>
</feature>
<dbReference type="AlphaFoldDB" id="A0A835RVE5"/>
<protein>
    <submittedName>
        <fullName evidence="5">Uncharacterized protein</fullName>
    </submittedName>
</protein>
<dbReference type="Pfam" id="PF05701">
    <property type="entry name" value="WEMBL"/>
    <property type="match status" value="2"/>
</dbReference>
<keyword evidence="4" id="KW-0472">Membrane</keyword>
<dbReference type="GO" id="GO:0005829">
    <property type="term" value="C:cytosol"/>
    <property type="evidence" value="ECO:0007669"/>
    <property type="project" value="TreeGrafter"/>
</dbReference>
<keyword evidence="4" id="KW-0812">Transmembrane</keyword>
<reference evidence="5 6" key="1">
    <citation type="journal article" date="2020" name="Nat. Food">
        <title>A phased Vanilla planifolia genome enables genetic improvement of flavour and production.</title>
        <authorList>
            <person name="Hasing T."/>
            <person name="Tang H."/>
            <person name="Brym M."/>
            <person name="Khazi F."/>
            <person name="Huang T."/>
            <person name="Chambers A.H."/>
        </authorList>
    </citation>
    <scope>NUCLEOTIDE SEQUENCE [LARGE SCALE GENOMIC DNA]</scope>
    <source>
        <tissue evidence="5">Leaf</tissue>
    </source>
</reference>
<comment type="similarity">
    <text evidence="1">Belongs to the WEB family.</text>
</comment>
<dbReference type="PANTHER" id="PTHR32054:SF4">
    <property type="entry name" value="OS07G0677900 PROTEIN"/>
    <property type="match status" value="1"/>
</dbReference>
<feature type="transmembrane region" description="Helical" evidence="4">
    <location>
        <begin position="647"/>
        <end position="669"/>
    </location>
</feature>
<feature type="transmembrane region" description="Helical" evidence="4">
    <location>
        <begin position="584"/>
        <end position="601"/>
    </location>
</feature>
<dbReference type="Proteomes" id="UP000636800">
    <property type="component" value="Chromosome 1"/>
</dbReference>
<evidence type="ECO:0000256" key="4">
    <source>
        <dbReference type="SAM" id="Phobius"/>
    </source>
</evidence>
<proteinExistence type="inferred from homology"/>
<keyword evidence="4" id="KW-1133">Transmembrane helix</keyword>
<sequence length="687" mass="76561">MDNTMALSQRSVLAVERATPPKAQTFSEGSKTEAVTVIGKAEVDTSAPFESVREAVDRFGGSAVWKSQLKQKLHSIEELELMSVQNKASQLKNDLIIKELETLEVLKELERTKRTLDSLKLRLDEEAYETDRFNGARQDGLKLSPTSKYHGDFAIVDSVHAGMHAKHSPGSILVQLEKAKMNLTRSTSNMADVQATIESLKSKIQEEKALVEKTREKLSSKRTIISRLEDDLKQMKFMLQLTKKEKDTCNGDPTAISVEIKNLISQRGQFRQAAEAAKLEVLSLGSEIDQIKSGVKTAEIRWLAAKKMEQTAKAAEAVATAQSSILTNSNSTPCLANNEAVVLSMEEYAALTRKIEEADESLKGKMEVVMLEVERANQSKLELMAKIEEAETDLKTRKKFLEVALYRVEAANRGKLAVEEALRRWRTENVQKRRCIDNNAKFKNSYPGLHRRDPMMLDLNGLNLLNDDTCGLKHSLSIGEILSRKLMGPEDYDYDTARTEFSNAKVKVSLGQILNRRLGALSPMHGCEARSWHSSKRKKFGLMGFSHLLKNGRMRQKKSKKKKHIALPREKMEQGEPWLGIDKVEHLLACMLITILVSVLVRRSRRPFLRRWSVAIGSIASLVVGAAKEAADEIGIWKSSGASLRDAAADALGVVLAAAILALAGRILSYGHGRYGLDRKLKEVSMV</sequence>
<keyword evidence="6" id="KW-1185">Reference proteome</keyword>
<dbReference type="EMBL" id="JADCNL010000001">
    <property type="protein sequence ID" value="KAG0495346.1"/>
    <property type="molecule type" value="Genomic_DNA"/>
</dbReference>
<accession>A0A835RVE5</accession>
<dbReference type="InterPro" id="IPR008545">
    <property type="entry name" value="Web"/>
</dbReference>
<dbReference type="GO" id="GO:0009903">
    <property type="term" value="P:chloroplast avoidance movement"/>
    <property type="evidence" value="ECO:0007669"/>
    <property type="project" value="TreeGrafter"/>
</dbReference>
<dbReference type="GO" id="GO:0009904">
    <property type="term" value="P:chloroplast accumulation movement"/>
    <property type="evidence" value="ECO:0007669"/>
    <property type="project" value="TreeGrafter"/>
</dbReference>
<evidence type="ECO:0000256" key="2">
    <source>
        <dbReference type="ARBA" id="ARBA00023054"/>
    </source>
</evidence>
<evidence type="ECO:0000313" key="6">
    <source>
        <dbReference type="Proteomes" id="UP000636800"/>
    </source>
</evidence>
<gene>
    <name evidence="5" type="ORF">HPP92_000037</name>
</gene>
<name>A0A835RVE5_VANPL</name>
<evidence type="ECO:0000256" key="1">
    <source>
        <dbReference type="ARBA" id="ARBA00005485"/>
    </source>
</evidence>
<feature type="coiled-coil region" evidence="3">
    <location>
        <begin position="190"/>
        <end position="245"/>
    </location>
</feature>
<organism evidence="5 6">
    <name type="scientific">Vanilla planifolia</name>
    <name type="common">Vanilla</name>
    <dbReference type="NCBI Taxonomy" id="51239"/>
    <lineage>
        <taxon>Eukaryota</taxon>
        <taxon>Viridiplantae</taxon>
        <taxon>Streptophyta</taxon>
        <taxon>Embryophyta</taxon>
        <taxon>Tracheophyta</taxon>
        <taxon>Spermatophyta</taxon>
        <taxon>Magnoliopsida</taxon>
        <taxon>Liliopsida</taxon>
        <taxon>Asparagales</taxon>
        <taxon>Orchidaceae</taxon>
        <taxon>Vanilloideae</taxon>
        <taxon>Vanilleae</taxon>
        <taxon>Vanilla</taxon>
    </lineage>
</organism>
<dbReference type="PANTHER" id="PTHR32054">
    <property type="entry name" value="HEAVY CHAIN, PUTATIVE, EXPRESSED-RELATED-RELATED"/>
    <property type="match status" value="1"/>
</dbReference>
<keyword evidence="2 3" id="KW-0175">Coiled coil</keyword>
<evidence type="ECO:0000256" key="3">
    <source>
        <dbReference type="SAM" id="Coils"/>
    </source>
</evidence>
<dbReference type="OrthoDB" id="428159at2759"/>
<comment type="caution">
    <text evidence="5">The sequence shown here is derived from an EMBL/GenBank/DDBJ whole genome shotgun (WGS) entry which is preliminary data.</text>
</comment>